<name>A0A5B7ZU79_9GAMM</name>
<proteinExistence type="predicted"/>
<sequence length="1234" mass="130932">MTIGGRDVLLRQIVARLPAGTELTWSSAQGPASGPLVLHGVHFSMPRQRDPDCTPTPTASCAMGRIVFDAKTVVLDPAIRPLLGKRLRLDALDVTEATLDLPRNDKPFELPTWPDVLPDIAPPLALQSDAIRIDGLKVVQEGEALIDIRRARGGLDAAPGSLHIEHLAVDSDRGRINLHGDYLPRENFRSDLLATAVLPAPAGQTAPRIGLLARGDLSRMDVAVGGRAPAPLRATLTLRGDEDAPRWLLHANSEALDLGLLTGSGETSTPLAFNLTADGIGGNANLRGTVTQGDFAATLQPSKLALDDKVLRLQPLVLDVFDGRVTTNGTADLRDPKASSLKFAVNARGLRWHGADGKTMVGGDADFGIAGKPEHWAAIGEATLQRGKDTANVVFDGIGDRAGVRVRKLQATMPQGRLDATGNLAWTPALAWKANATLAGFDPGYFVPDWPGAINGRIASDGKLRDNGTLLAHVEARELGGKLRGRALGGRGTFDIDGDNYSGDVALSLGASRIDARGKIASNIEVDANLTPLQLNDLLPDGRGLVRGTLRLRGARNAPDVDADLRGDGVAFGEYRADRFVAKGRLPWRNGSGALAIDAQGLQLGLPLSALHANLRGAVERLQFDAEANSDLGALALRGNADKQGARWQGALAALQFDPARGAAWTLQQPARWSWDGNSGALSRACLRSNAGGELCADADWPRRGLNLQGAQLPLALLVPYLPEREDGRPWLLNGNADLVARIAPAGNAWRGSATITSASGGLRNSARSRRDLIGYRDLKLDAAFDPQRVTATLGAVFNDDGRIDARIATGWDDYAPLSGEVKVNTDELTWMELFSPDIVEPTGRLEADLRLAGTRAAPAIGGEGHLQDFATELPALGIALREGDVRLQAQADGNARIVGRVRSGDGTLDVDGTLGWRNQDTPLVLNLRGENVLVAETRQLRAVANPDVVVRYRAGQPLQVSGTVTVPEADINLERLDEGVSTSDDVVVLDPVDPKRSTPNTLDLDLALVMGKDVNIKGFGLTGTLGGSLRVRAVPGREMRGTGALDVGGRYTAYGQRLQITRGRLLWSNTPVGDPLLDIRAEREVGEVTAGIRVEGRASAPRATVYSDPAKTESEALAYLTLGRPLSSLSGDEARQLGAAKSALNAGTGLLAAELGSRIGLDDAGVVESRALGSDVLSVGKYLSPKLYVGYGVSLLGTGQVLMLKYLLRKGFDIQIESSTVENRASVNWRKEK</sequence>
<evidence type="ECO:0000259" key="5">
    <source>
        <dbReference type="Pfam" id="PF04357"/>
    </source>
</evidence>
<dbReference type="KEGG" id="thes:FHQ07_08860"/>
<comment type="subcellular location">
    <subcellularLocation>
        <location evidence="1">Membrane</location>
        <topology evidence="1">Single-pass membrane protein</topology>
    </subcellularLocation>
</comment>
<organism evidence="6 7">
    <name type="scientific">Thermomonas aquatica</name>
    <dbReference type="NCBI Taxonomy" id="2202149"/>
    <lineage>
        <taxon>Bacteria</taxon>
        <taxon>Pseudomonadati</taxon>
        <taxon>Pseudomonadota</taxon>
        <taxon>Gammaproteobacteria</taxon>
        <taxon>Lysobacterales</taxon>
        <taxon>Lysobacteraceae</taxon>
        <taxon>Thermomonas</taxon>
    </lineage>
</organism>
<gene>
    <name evidence="6" type="ORF">FHQ07_08860</name>
</gene>
<dbReference type="Proteomes" id="UP000308149">
    <property type="component" value="Chromosome"/>
</dbReference>
<evidence type="ECO:0000313" key="6">
    <source>
        <dbReference type="EMBL" id="QDA58508.1"/>
    </source>
</evidence>
<evidence type="ECO:0000313" key="7">
    <source>
        <dbReference type="Proteomes" id="UP000308149"/>
    </source>
</evidence>
<keyword evidence="7" id="KW-1185">Reference proteome</keyword>
<evidence type="ECO:0000256" key="3">
    <source>
        <dbReference type="ARBA" id="ARBA00022989"/>
    </source>
</evidence>
<feature type="domain" description="Translocation and assembly module TamB C-terminal" evidence="5">
    <location>
        <begin position="904"/>
        <end position="1233"/>
    </location>
</feature>
<dbReference type="GO" id="GO:0005886">
    <property type="term" value="C:plasma membrane"/>
    <property type="evidence" value="ECO:0007669"/>
    <property type="project" value="InterPro"/>
</dbReference>
<dbReference type="GO" id="GO:0097347">
    <property type="term" value="C:TAM protein secretion complex"/>
    <property type="evidence" value="ECO:0007669"/>
    <property type="project" value="TreeGrafter"/>
</dbReference>
<dbReference type="InterPro" id="IPR007452">
    <property type="entry name" value="TamB_C"/>
</dbReference>
<reference evidence="6 7" key="1">
    <citation type="submission" date="2019-06" db="EMBL/GenBank/DDBJ databases">
        <title>Thermomonas aquatica sp. nov., isolated from an industrial wastewater treatment plant.</title>
        <authorList>
            <person name="Jeon J.H."/>
            <person name="Park D.-S."/>
        </authorList>
    </citation>
    <scope>NUCLEOTIDE SEQUENCE [LARGE SCALE GENOMIC DNA]</scope>
    <source>
        <strain evidence="6 7">SY21</strain>
    </source>
</reference>
<keyword evidence="4" id="KW-0472">Membrane</keyword>
<protein>
    <submittedName>
        <fullName evidence="6">Translocation/assembly module TamB</fullName>
    </submittedName>
</protein>
<evidence type="ECO:0000256" key="4">
    <source>
        <dbReference type="ARBA" id="ARBA00023136"/>
    </source>
</evidence>
<dbReference type="Pfam" id="PF04357">
    <property type="entry name" value="TamB"/>
    <property type="match status" value="1"/>
</dbReference>
<dbReference type="OrthoDB" id="5555605at2"/>
<evidence type="ECO:0000256" key="1">
    <source>
        <dbReference type="ARBA" id="ARBA00004167"/>
    </source>
</evidence>
<dbReference type="AlphaFoldDB" id="A0A5B7ZU79"/>
<accession>A0A5B7ZU79</accession>
<dbReference type="PANTHER" id="PTHR36985:SF1">
    <property type="entry name" value="TRANSLOCATION AND ASSEMBLY MODULE SUBUNIT TAMB"/>
    <property type="match status" value="1"/>
</dbReference>
<keyword evidence="3" id="KW-1133">Transmembrane helix</keyword>
<dbReference type="GO" id="GO:0009306">
    <property type="term" value="P:protein secretion"/>
    <property type="evidence" value="ECO:0007669"/>
    <property type="project" value="InterPro"/>
</dbReference>
<dbReference type="PANTHER" id="PTHR36985">
    <property type="entry name" value="TRANSLOCATION AND ASSEMBLY MODULE SUBUNIT TAMB"/>
    <property type="match status" value="1"/>
</dbReference>
<dbReference type="EMBL" id="CP040871">
    <property type="protein sequence ID" value="QDA58508.1"/>
    <property type="molecule type" value="Genomic_DNA"/>
</dbReference>
<evidence type="ECO:0000256" key="2">
    <source>
        <dbReference type="ARBA" id="ARBA00022692"/>
    </source>
</evidence>
<keyword evidence="2" id="KW-0812">Transmembrane</keyword>